<dbReference type="AlphaFoldDB" id="A0A2U1SZM6"/>
<evidence type="ECO:0000313" key="1">
    <source>
        <dbReference type="EMBL" id="PWB97056.1"/>
    </source>
</evidence>
<comment type="caution">
    <text evidence="1">The sequence shown here is derived from an EMBL/GenBank/DDBJ whole genome shotgun (WGS) entry which is preliminary data.</text>
</comment>
<proteinExistence type="predicted"/>
<accession>A0A2U1SZM6</accession>
<name>A0A2U1SZM6_9MICO</name>
<sequence length="77" mass="8726">MKLERTELAELSLAPAMGAEVPTGRRFRECVRLVRDRDFCETFALFLPGARFALRVLFNLSSTFGFQLFYASGSEQS</sequence>
<reference evidence="2" key="1">
    <citation type="submission" date="2018-04" db="EMBL/GenBank/DDBJ databases">
        <authorList>
            <person name="Liu S."/>
            <person name="Wang Z."/>
            <person name="Li J."/>
        </authorList>
    </citation>
    <scope>NUCLEOTIDE SEQUENCE [LARGE SCALE GENOMIC DNA]</scope>
    <source>
        <strain evidence="2">S1194</strain>
    </source>
</reference>
<protein>
    <submittedName>
        <fullName evidence="1">Uncharacterized protein</fullName>
    </submittedName>
</protein>
<dbReference type="Proteomes" id="UP000244978">
    <property type="component" value="Unassembled WGS sequence"/>
</dbReference>
<evidence type="ECO:0000313" key="2">
    <source>
        <dbReference type="Proteomes" id="UP000244978"/>
    </source>
</evidence>
<keyword evidence="2" id="KW-1185">Reference proteome</keyword>
<organism evidence="1 2">
    <name type="scientific">Homoserinimonas hongtaonis</name>
    <dbReference type="NCBI Taxonomy" id="2079791"/>
    <lineage>
        <taxon>Bacteria</taxon>
        <taxon>Bacillati</taxon>
        <taxon>Actinomycetota</taxon>
        <taxon>Actinomycetes</taxon>
        <taxon>Micrococcales</taxon>
        <taxon>Microbacteriaceae</taxon>
        <taxon>Homoserinimonas</taxon>
    </lineage>
</organism>
<dbReference type="EMBL" id="QEEX01000001">
    <property type="protein sequence ID" value="PWB97056.1"/>
    <property type="molecule type" value="Genomic_DNA"/>
</dbReference>
<gene>
    <name evidence="1" type="ORF">DF220_03800</name>
</gene>